<evidence type="ECO:0000256" key="9">
    <source>
        <dbReference type="SAM" id="Phobius"/>
    </source>
</evidence>
<keyword evidence="7 8" id="KW-0472">Membrane</keyword>
<feature type="transmembrane region" description="Helical" evidence="9">
    <location>
        <begin position="332"/>
        <end position="354"/>
    </location>
</feature>
<dbReference type="PANTHER" id="PTHR33989">
    <property type="match status" value="1"/>
</dbReference>
<evidence type="ECO:0000313" key="11">
    <source>
        <dbReference type="EMBL" id="MBZ2386534.1"/>
    </source>
</evidence>
<proteinExistence type="predicted"/>
<evidence type="ECO:0000256" key="4">
    <source>
        <dbReference type="ARBA" id="ARBA00022597"/>
    </source>
</evidence>
<keyword evidence="2 8" id="KW-0813">Transport</keyword>
<evidence type="ECO:0000256" key="5">
    <source>
        <dbReference type="ARBA" id="ARBA00022692"/>
    </source>
</evidence>
<dbReference type="RefSeq" id="WP_223418669.1">
    <property type="nucleotide sequence ID" value="NZ_JAIPME010000002.1"/>
</dbReference>
<comment type="caution">
    <text evidence="11">The sequence shown here is derived from an EMBL/GenBank/DDBJ whole genome shotgun (WGS) entry which is preliminary data.</text>
</comment>
<evidence type="ECO:0000313" key="12">
    <source>
        <dbReference type="Proteomes" id="UP000734271"/>
    </source>
</evidence>
<keyword evidence="4 8" id="KW-0762">Sugar transport</keyword>
<sequence>MLKKLDSFLSPIANALSKNKILSAIRDGFLITTPIVIIGSLFLLIANFPINGYEEFMAGIFGEGWDAYLGRVTSIAFDCIALLSSFSIGYCYAREKGLADRVSAAAVALVSFLIVTPQQHPDFVNIEDSEKVFRGFSFGNFGTAGIFLSMIVAIISVSIFTWAIKKKLVIKLPDGVPPAVMDSFAALIPAALSMIFFFVINIIISHTSYEYLHNLIYQVLQAPLVGLGRFALFEVIYQFLSTLFWFFGINGPAVTNTVFSPIHKALTLENYEAAQAGLKMTNIFTAGFSDFFCNFGGGGSTLGLVIMMAFLAKSERMKVLGRLSLPAGIFGINEPIIFGLPIVLNPIMIIPFILSPIANTVIAYLATIAGFIPITSGIQLPWTTPIGFSGYLITGTFSAVILQIGLLALNMAIYYPFMKLLDNQYLEEEKNKVEEVDEIDSLSFDDLSLD</sequence>
<dbReference type="InterPro" id="IPR004796">
    <property type="entry name" value="PTS_IIC_cello"/>
</dbReference>
<feature type="transmembrane region" description="Helical" evidence="9">
    <location>
        <begin position="140"/>
        <end position="164"/>
    </location>
</feature>
<name>A0ABS7SYB5_9FIRM</name>
<evidence type="ECO:0000259" key="10">
    <source>
        <dbReference type="PROSITE" id="PS51105"/>
    </source>
</evidence>
<comment type="subcellular location">
    <subcellularLocation>
        <location evidence="1">Cell membrane</location>
        <topology evidence="1">Multi-pass membrane protein</topology>
    </subcellularLocation>
</comment>
<comment type="function">
    <text evidence="8">The phosphoenolpyruvate-dependent sugar phosphotransferase system (PTS), a major carbohydrate active -transport system, catalyzes the phosphorylation of incoming sugar substrates concomitant with their translocation across the cell membrane.</text>
</comment>
<dbReference type="InterPro" id="IPR051088">
    <property type="entry name" value="PTS_Sugar-EIIC/EIIB"/>
</dbReference>
<evidence type="ECO:0000256" key="8">
    <source>
        <dbReference type="PIRNR" id="PIRNR006351"/>
    </source>
</evidence>
<dbReference type="Pfam" id="PF02378">
    <property type="entry name" value="PTS_EIIC"/>
    <property type="match status" value="1"/>
</dbReference>
<dbReference type="InterPro" id="IPR003352">
    <property type="entry name" value="PTS_EIIC"/>
</dbReference>
<accession>A0ABS7SYB5</accession>
<dbReference type="EMBL" id="JAIPME010000002">
    <property type="protein sequence ID" value="MBZ2386534.1"/>
    <property type="molecule type" value="Genomic_DNA"/>
</dbReference>
<feature type="transmembrane region" description="Helical" evidence="9">
    <location>
        <begin position="102"/>
        <end position="120"/>
    </location>
</feature>
<dbReference type="NCBIfam" id="TIGR00410">
    <property type="entry name" value="lacE"/>
    <property type="match status" value="1"/>
</dbReference>
<keyword evidence="3 8" id="KW-1003">Cell membrane</keyword>
<evidence type="ECO:0000256" key="3">
    <source>
        <dbReference type="ARBA" id="ARBA00022475"/>
    </source>
</evidence>
<feature type="transmembrane region" description="Helical" evidence="9">
    <location>
        <begin position="28"/>
        <end position="48"/>
    </location>
</feature>
<evidence type="ECO:0000256" key="6">
    <source>
        <dbReference type="ARBA" id="ARBA00022989"/>
    </source>
</evidence>
<feature type="domain" description="PTS EIIC type-3" evidence="10">
    <location>
        <begin position="5"/>
        <end position="417"/>
    </location>
</feature>
<dbReference type="PIRSF" id="PIRSF006351">
    <property type="entry name" value="PTS_EIIC-Cellobiose"/>
    <property type="match status" value="1"/>
</dbReference>
<dbReference type="PANTHER" id="PTHR33989:SF4">
    <property type="entry name" value="PTS SYSTEM N,N'-DIACETYLCHITOBIOSE-SPECIFIC EIIC COMPONENT"/>
    <property type="match status" value="1"/>
</dbReference>
<dbReference type="InterPro" id="IPR004501">
    <property type="entry name" value="PTS_EIIC_3"/>
</dbReference>
<feature type="transmembrane region" description="Helical" evidence="9">
    <location>
        <begin position="388"/>
        <end position="409"/>
    </location>
</feature>
<keyword evidence="6 9" id="KW-1133">Transmembrane helix</keyword>
<gene>
    <name evidence="11" type="ORF">K8P03_04390</name>
</gene>
<feature type="transmembrane region" description="Helical" evidence="9">
    <location>
        <begin position="291"/>
        <end position="312"/>
    </location>
</feature>
<dbReference type="Proteomes" id="UP000734271">
    <property type="component" value="Unassembled WGS sequence"/>
</dbReference>
<feature type="transmembrane region" description="Helical" evidence="9">
    <location>
        <begin position="361"/>
        <end position="382"/>
    </location>
</feature>
<feature type="transmembrane region" description="Helical" evidence="9">
    <location>
        <begin position="184"/>
        <end position="204"/>
    </location>
</feature>
<keyword evidence="5 9" id="KW-0812">Transmembrane</keyword>
<evidence type="ECO:0000256" key="2">
    <source>
        <dbReference type="ARBA" id="ARBA00022448"/>
    </source>
</evidence>
<dbReference type="PROSITE" id="PS51105">
    <property type="entry name" value="PTS_EIIC_TYPE_3"/>
    <property type="match status" value="1"/>
</dbReference>
<organism evidence="11 12">
    <name type="scientific">Anaerococcus murdochii</name>
    <dbReference type="NCBI Taxonomy" id="411577"/>
    <lineage>
        <taxon>Bacteria</taxon>
        <taxon>Bacillati</taxon>
        <taxon>Bacillota</taxon>
        <taxon>Tissierellia</taxon>
        <taxon>Tissierellales</taxon>
        <taxon>Peptoniphilaceae</taxon>
        <taxon>Anaerococcus</taxon>
    </lineage>
</organism>
<keyword evidence="12" id="KW-1185">Reference proteome</keyword>
<protein>
    <recommendedName>
        <fullName evidence="8">Permease IIC component</fullName>
    </recommendedName>
</protein>
<feature type="transmembrane region" description="Helical" evidence="9">
    <location>
        <begin position="68"/>
        <end position="90"/>
    </location>
</feature>
<feature type="transmembrane region" description="Helical" evidence="9">
    <location>
        <begin position="224"/>
        <end position="247"/>
    </location>
</feature>
<reference evidence="11 12" key="1">
    <citation type="submission" date="2021-08" db="EMBL/GenBank/DDBJ databases">
        <title>FDA dAtabase for Regulatory Grade micrObial Sequences (FDA-ARGOS): Supporting development and validation of Infectious Disease Dx tests.</title>
        <authorList>
            <person name="Sproer C."/>
            <person name="Gronow S."/>
            <person name="Severitt S."/>
            <person name="Schroder I."/>
            <person name="Tallon L."/>
            <person name="Sadzewicz L."/>
            <person name="Zhao X."/>
            <person name="Boylan J."/>
            <person name="Ott S."/>
            <person name="Bowen H."/>
            <person name="Vavikolanu K."/>
            <person name="Hazen T."/>
            <person name="Aluvathingal J."/>
            <person name="Nadendla S."/>
            <person name="Lowell S."/>
            <person name="Myers T."/>
            <person name="Yan Y."/>
            <person name="Sichtig H."/>
        </authorList>
    </citation>
    <scope>NUCLEOTIDE SEQUENCE [LARGE SCALE GENOMIC DNA]</scope>
    <source>
        <strain evidence="11 12">FDAARGOS_1460</strain>
    </source>
</reference>
<evidence type="ECO:0000256" key="1">
    <source>
        <dbReference type="ARBA" id="ARBA00004651"/>
    </source>
</evidence>
<evidence type="ECO:0000256" key="7">
    <source>
        <dbReference type="ARBA" id="ARBA00023136"/>
    </source>
</evidence>